<proteinExistence type="predicted"/>
<protein>
    <submittedName>
        <fullName evidence="1">Uncharacterized protein</fullName>
    </submittedName>
</protein>
<evidence type="ECO:0000313" key="1">
    <source>
        <dbReference type="EMBL" id="MPM54602.1"/>
    </source>
</evidence>
<comment type="caution">
    <text evidence="1">The sequence shown here is derived from an EMBL/GenBank/DDBJ whole genome shotgun (WGS) entry which is preliminary data.</text>
</comment>
<sequence>MATGQRFPPGIVEADQGCGCIPDKRCPHFNQSAAQAIRERCSDFCITERGRGSAAEGDRSVDATEPPLVLILHIGGIAITDDHQNQGILTVQEVIAQVEHRGKACVLSHADECSIQIDFKIALCAANGEYRFSCLPCFIEHKTGAVHSGGILFGGKGRSIGKGHDHIGVVRLVVPLHTP</sequence>
<dbReference type="AlphaFoldDB" id="A0A645AMX0"/>
<reference evidence="1" key="1">
    <citation type="submission" date="2019-08" db="EMBL/GenBank/DDBJ databases">
        <authorList>
            <person name="Kucharzyk K."/>
            <person name="Murdoch R.W."/>
            <person name="Higgins S."/>
            <person name="Loffler F."/>
        </authorList>
    </citation>
    <scope>NUCLEOTIDE SEQUENCE</scope>
</reference>
<name>A0A645AMX0_9ZZZZ</name>
<organism evidence="1">
    <name type="scientific">bioreactor metagenome</name>
    <dbReference type="NCBI Taxonomy" id="1076179"/>
    <lineage>
        <taxon>unclassified sequences</taxon>
        <taxon>metagenomes</taxon>
        <taxon>ecological metagenomes</taxon>
    </lineage>
</organism>
<accession>A0A645AMX0</accession>
<gene>
    <name evidence="1" type="ORF">SDC9_101380</name>
</gene>
<dbReference type="EMBL" id="VSSQ01014879">
    <property type="protein sequence ID" value="MPM54602.1"/>
    <property type="molecule type" value="Genomic_DNA"/>
</dbReference>